<protein>
    <submittedName>
        <fullName evidence="2">Uncharacterized protein</fullName>
    </submittedName>
</protein>
<organism evidence="2">
    <name type="scientific">bioreactor metagenome</name>
    <dbReference type="NCBI Taxonomy" id="1076179"/>
    <lineage>
        <taxon>unclassified sequences</taxon>
        <taxon>metagenomes</taxon>
        <taxon>ecological metagenomes</taxon>
    </lineage>
</organism>
<sequence>MAVQVHVPRQNHPSKNFQDKLESSDGSQEPLKIDRVGKKRIHAEKAVGVQQPPPVAGQRGEGRIGLEIVPAEVEQVRLKDGGCLLQGFKPPGCRIGGRWCHPPGGQSRDGPVDPHTLNCRGGRPFPFNPSVMGEQQGILKVRNGKTGSRQVFFQPPPLDMLPVEQQPQPCPEEMLPEIQVGGSRFRRKVVFSGLLPERLPPLAGQNANLSLPLGKAVPDHVRQKRGILSGQLHEFFRPAWVFPVKQQQKASIFHALFLLP</sequence>
<dbReference type="AlphaFoldDB" id="A0A645C3P5"/>
<evidence type="ECO:0000313" key="2">
    <source>
        <dbReference type="EMBL" id="MPM72165.1"/>
    </source>
</evidence>
<evidence type="ECO:0000256" key="1">
    <source>
        <dbReference type="SAM" id="MobiDB-lite"/>
    </source>
</evidence>
<name>A0A645C3P5_9ZZZZ</name>
<feature type="region of interest" description="Disordered" evidence="1">
    <location>
        <begin position="1"/>
        <end position="31"/>
    </location>
</feature>
<dbReference type="EMBL" id="VSSQ01024572">
    <property type="protein sequence ID" value="MPM72165.1"/>
    <property type="molecule type" value="Genomic_DNA"/>
</dbReference>
<reference evidence="2" key="1">
    <citation type="submission" date="2019-08" db="EMBL/GenBank/DDBJ databases">
        <authorList>
            <person name="Kucharzyk K."/>
            <person name="Murdoch R.W."/>
            <person name="Higgins S."/>
            <person name="Loffler F."/>
        </authorList>
    </citation>
    <scope>NUCLEOTIDE SEQUENCE</scope>
</reference>
<comment type="caution">
    <text evidence="2">The sequence shown here is derived from an EMBL/GenBank/DDBJ whole genome shotgun (WGS) entry which is preliminary data.</text>
</comment>
<gene>
    <name evidence="2" type="ORF">SDC9_119138</name>
</gene>
<accession>A0A645C3P5</accession>
<proteinExistence type="predicted"/>